<reference evidence="1 2" key="1">
    <citation type="submission" date="2024-02" db="EMBL/GenBank/DDBJ databases">
        <authorList>
            <person name="Daric V."/>
            <person name="Darras S."/>
        </authorList>
    </citation>
    <scope>NUCLEOTIDE SEQUENCE [LARGE SCALE GENOMIC DNA]</scope>
</reference>
<dbReference type="EMBL" id="CAWYQH010000110">
    <property type="protein sequence ID" value="CAK8689891.1"/>
    <property type="molecule type" value="Genomic_DNA"/>
</dbReference>
<accession>A0ABP0GDM6</accession>
<gene>
    <name evidence="1" type="ORF">CVLEPA_LOCUS22546</name>
</gene>
<organism evidence="1 2">
    <name type="scientific">Clavelina lepadiformis</name>
    <name type="common">Light-bulb sea squirt</name>
    <name type="synonym">Ascidia lepadiformis</name>
    <dbReference type="NCBI Taxonomy" id="159417"/>
    <lineage>
        <taxon>Eukaryota</taxon>
        <taxon>Metazoa</taxon>
        <taxon>Chordata</taxon>
        <taxon>Tunicata</taxon>
        <taxon>Ascidiacea</taxon>
        <taxon>Aplousobranchia</taxon>
        <taxon>Clavelinidae</taxon>
        <taxon>Clavelina</taxon>
    </lineage>
</organism>
<dbReference type="Proteomes" id="UP001642483">
    <property type="component" value="Unassembled WGS sequence"/>
</dbReference>
<sequence length="70" mass="7460">MNISKRVNVKIAQNNANCLPCKISTSTPCTSRGRDIKGLESGCISCDVYVKGDVCLQQHRSIGVLGYSAG</sequence>
<evidence type="ECO:0000313" key="1">
    <source>
        <dbReference type="EMBL" id="CAK8689891.1"/>
    </source>
</evidence>
<keyword evidence="2" id="KW-1185">Reference proteome</keyword>
<comment type="caution">
    <text evidence="1">The sequence shown here is derived from an EMBL/GenBank/DDBJ whole genome shotgun (WGS) entry which is preliminary data.</text>
</comment>
<evidence type="ECO:0000313" key="2">
    <source>
        <dbReference type="Proteomes" id="UP001642483"/>
    </source>
</evidence>
<proteinExistence type="predicted"/>
<name>A0ABP0GDM6_CLALP</name>
<protein>
    <submittedName>
        <fullName evidence="1">Uncharacterized protein</fullName>
    </submittedName>
</protein>